<dbReference type="Proteomes" id="UP001177021">
    <property type="component" value="Unassembled WGS sequence"/>
</dbReference>
<evidence type="ECO:0000313" key="2">
    <source>
        <dbReference type="Proteomes" id="UP001177021"/>
    </source>
</evidence>
<name>A0ACB0INQ4_TRIPR</name>
<comment type="caution">
    <text evidence="1">The sequence shown here is derived from an EMBL/GenBank/DDBJ whole genome shotgun (WGS) entry which is preliminary data.</text>
</comment>
<keyword evidence="2" id="KW-1185">Reference proteome</keyword>
<proteinExistence type="predicted"/>
<dbReference type="EMBL" id="CASHSV030000002">
    <property type="protein sequence ID" value="CAJ2633716.1"/>
    <property type="molecule type" value="Genomic_DNA"/>
</dbReference>
<protein>
    <submittedName>
        <fullName evidence="1">Uncharacterized protein</fullName>
    </submittedName>
</protein>
<gene>
    <name evidence="1" type="ORF">MILVUS5_LOCUS4761</name>
</gene>
<sequence length="232" mass="25313">MVFNMNLVVLGLLAMVVLISTNGVASMNLHEISSISDKTVNVVGDKCSKLSIEISQNMTGLIGGIPEHSVVIANTCVSDCVISNIHVACGKFSSAILINPTTFKRLEYNDCLVNNGQPLSGGAVISFKYANTFPYELSVSNAIVTKNGGERIDEIIRDHIDPISKQVLVIWSDDCAFAERDVGEEDKAYLRKRDGVIRNKTIEVDLVSSFPRLFGPEAAKQILDAIKEYFTV</sequence>
<accession>A0ACB0INQ4</accession>
<evidence type="ECO:0000313" key="1">
    <source>
        <dbReference type="EMBL" id="CAJ2633716.1"/>
    </source>
</evidence>
<organism evidence="1 2">
    <name type="scientific">Trifolium pratense</name>
    <name type="common">Red clover</name>
    <dbReference type="NCBI Taxonomy" id="57577"/>
    <lineage>
        <taxon>Eukaryota</taxon>
        <taxon>Viridiplantae</taxon>
        <taxon>Streptophyta</taxon>
        <taxon>Embryophyta</taxon>
        <taxon>Tracheophyta</taxon>
        <taxon>Spermatophyta</taxon>
        <taxon>Magnoliopsida</taxon>
        <taxon>eudicotyledons</taxon>
        <taxon>Gunneridae</taxon>
        <taxon>Pentapetalae</taxon>
        <taxon>rosids</taxon>
        <taxon>fabids</taxon>
        <taxon>Fabales</taxon>
        <taxon>Fabaceae</taxon>
        <taxon>Papilionoideae</taxon>
        <taxon>50 kb inversion clade</taxon>
        <taxon>NPAAA clade</taxon>
        <taxon>Hologalegina</taxon>
        <taxon>IRL clade</taxon>
        <taxon>Trifolieae</taxon>
        <taxon>Trifolium</taxon>
    </lineage>
</organism>
<reference evidence="1" key="1">
    <citation type="submission" date="2023-10" db="EMBL/GenBank/DDBJ databases">
        <authorList>
            <person name="Rodriguez Cubillos JULIANA M."/>
            <person name="De Vega J."/>
        </authorList>
    </citation>
    <scope>NUCLEOTIDE SEQUENCE</scope>
</reference>